<dbReference type="GeneID" id="109721085"/>
<feature type="region of interest" description="Disordered" evidence="1">
    <location>
        <begin position="245"/>
        <end position="287"/>
    </location>
</feature>
<accession>A0A6P5G8E1</accession>
<evidence type="ECO:0000313" key="4">
    <source>
        <dbReference type="RefSeq" id="XP_020104092.1"/>
    </source>
</evidence>
<proteinExistence type="predicted"/>
<name>A0A6P5G8E1_ANACO</name>
<sequence>MAISSSIALLLSLSAVSSTASDSYYYCYVCRGRNPVARTRCPVELPRCDLICSASDLSSSSSSFAGDLRRGDGGCGAECYIMQLYHDGSYTIRYVDCSVVPYCRLLCKESLPAPCSARSSEMPIEPRGGLDLPGGASPTSAPFPLYYTCYLYRLIDDDVRVLVDLTRCEDDESPYCALICPGADPSPPRPPPPPPDSPIIPSGAGADDMVCYIVQMYDISRYDSFFVDCSLIGRCSLGCSSQPPPFPPPLPPREGEEGSDLRGSRVSRGDRLFVECTPPDDPGARVSTAAAEGEIYDATELLVDEM</sequence>
<reference evidence="4" key="2">
    <citation type="submission" date="2025-08" db="UniProtKB">
        <authorList>
            <consortium name="RefSeq"/>
        </authorList>
    </citation>
    <scope>IDENTIFICATION</scope>
    <source>
        <tissue evidence="4">Leaf</tissue>
    </source>
</reference>
<dbReference type="AlphaFoldDB" id="A0A6P5G8E1"/>
<feature type="signal peptide" evidence="2">
    <location>
        <begin position="1"/>
        <end position="21"/>
    </location>
</feature>
<keyword evidence="3" id="KW-1185">Reference proteome</keyword>
<gene>
    <name evidence="4" type="primary">LOC109721085</name>
</gene>
<reference evidence="3" key="1">
    <citation type="journal article" date="2015" name="Nat. Genet.">
        <title>The pineapple genome and the evolution of CAM photosynthesis.</title>
        <authorList>
            <person name="Ming R."/>
            <person name="VanBuren R."/>
            <person name="Wai C.M."/>
            <person name="Tang H."/>
            <person name="Schatz M.C."/>
            <person name="Bowers J.E."/>
            <person name="Lyons E."/>
            <person name="Wang M.L."/>
            <person name="Chen J."/>
            <person name="Biggers E."/>
            <person name="Zhang J."/>
            <person name="Huang L."/>
            <person name="Zhang L."/>
            <person name="Miao W."/>
            <person name="Zhang J."/>
            <person name="Ye Z."/>
            <person name="Miao C."/>
            <person name="Lin Z."/>
            <person name="Wang H."/>
            <person name="Zhou H."/>
            <person name="Yim W.C."/>
            <person name="Priest H.D."/>
            <person name="Zheng C."/>
            <person name="Woodhouse M."/>
            <person name="Edger P.P."/>
            <person name="Guyot R."/>
            <person name="Guo H.B."/>
            <person name="Guo H."/>
            <person name="Zheng G."/>
            <person name="Singh R."/>
            <person name="Sharma A."/>
            <person name="Min X."/>
            <person name="Zheng Y."/>
            <person name="Lee H."/>
            <person name="Gurtowski J."/>
            <person name="Sedlazeck F.J."/>
            <person name="Harkess A."/>
            <person name="McKain M.R."/>
            <person name="Liao Z."/>
            <person name="Fang J."/>
            <person name="Liu J."/>
            <person name="Zhang X."/>
            <person name="Zhang Q."/>
            <person name="Hu W."/>
            <person name="Qin Y."/>
            <person name="Wang K."/>
            <person name="Chen L.Y."/>
            <person name="Shirley N."/>
            <person name="Lin Y.R."/>
            <person name="Liu L.Y."/>
            <person name="Hernandez A.G."/>
            <person name="Wright C.L."/>
            <person name="Bulone V."/>
            <person name="Tuskan G.A."/>
            <person name="Heath K."/>
            <person name="Zee F."/>
            <person name="Moore P.H."/>
            <person name="Sunkar R."/>
            <person name="Leebens-Mack J.H."/>
            <person name="Mockler T."/>
            <person name="Bennetzen J.L."/>
            <person name="Freeling M."/>
            <person name="Sankoff D."/>
            <person name="Paterson A.H."/>
            <person name="Zhu X."/>
            <person name="Yang X."/>
            <person name="Smith J.A."/>
            <person name="Cushman J.C."/>
            <person name="Paull R.E."/>
            <person name="Yu Q."/>
        </authorList>
    </citation>
    <scope>NUCLEOTIDE SEQUENCE [LARGE SCALE GENOMIC DNA]</scope>
    <source>
        <strain evidence="3">cv. F153</strain>
    </source>
</reference>
<evidence type="ECO:0000256" key="2">
    <source>
        <dbReference type="SAM" id="SignalP"/>
    </source>
</evidence>
<organism evidence="3 4">
    <name type="scientific">Ananas comosus</name>
    <name type="common">Pineapple</name>
    <name type="synonym">Ananas ananas</name>
    <dbReference type="NCBI Taxonomy" id="4615"/>
    <lineage>
        <taxon>Eukaryota</taxon>
        <taxon>Viridiplantae</taxon>
        <taxon>Streptophyta</taxon>
        <taxon>Embryophyta</taxon>
        <taxon>Tracheophyta</taxon>
        <taxon>Spermatophyta</taxon>
        <taxon>Magnoliopsida</taxon>
        <taxon>Liliopsida</taxon>
        <taxon>Poales</taxon>
        <taxon>Bromeliaceae</taxon>
        <taxon>Bromelioideae</taxon>
        <taxon>Ananas</taxon>
    </lineage>
</organism>
<dbReference type="RefSeq" id="XP_020104092.1">
    <property type="nucleotide sequence ID" value="XM_020248503.1"/>
</dbReference>
<feature type="chain" id="PRO_5028341873" evidence="2">
    <location>
        <begin position="22"/>
        <end position="306"/>
    </location>
</feature>
<feature type="compositionally biased region" description="Basic and acidic residues" evidence="1">
    <location>
        <begin position="253"/>
        <end position="273"/>
    </location>
</feature>
<protein>
    <submittedName>
        <fullName evidence="4">Uncharacterized protein LOC109721085</fullName>
    </submittedName>
</protein>
<evidence type="ECO:0000256" key="1">
    <source>
        <dbReference type="SAM" id="MobiDB-lite"/>
    </source>
</evidence>
<dbReference type="Proteomes" id="UP000515123">
    <property type="component" value="Linkage group 15"/>
</dbReference>
<evidence type="ECO:0000313" key="3">
    <source>
        <dbReference type="Proteomes" id="UP000515123"/>
    </source>
</evidence>
<keyword evidence="2" id="KW-0732">Signal</keyword>